<dbReference type="PANTHER" id="PTHR43081">
    <property type="entry name" value="ADENYLATE CYCLASE, TERMINAL-DIFFERENTIATION SPECIFIC-RELATED"/>
    <property type="match status" value="1"/>
</dbReference>
<dbReference type="InterPro" id="IPR001054">
    <property type="entry name" value="A/G_cyclase"/>
</dbReference>
<evidence type="ECO:0000256" key="1">
    <source>
        <dbReference type="PROSITE-ProRule" id="PRU00339"/>
    </source>
</evidence>
<feature type="transmembrane region" description="Helical" evidence="2">
    <location>
        <begin position="302"/>
        <end position="322"/>
    </location>
</feature>
<feature type="transmembrane region" description="Helical" evidence="2">
    <location>
        <begin position="237"/>
        <end position="253"/>
    </location>
</feature>
<dbReference type="PANTHER" id="PTHR43081:SF1">
    <property type="entry name" value="ADENYLATE CYCLASE, TERMINAL-DIFFERENTIATION SPECIFIC"/>
    <property type="match status" value="1"/>
</dbReference>
<dbReference type="Pfam" id="PF07695">
    <property type="entry name" value="7TMR-DISM_7TM"/>
    <property type="match status" value="1"/>
</dbReference>
<dbReference type="GO" id="GO:0004016">
    <property type="term" value="F:adenylate cyclase activity"/>
    <property type="evidence" value="ECO:0007669"/>
    <property type="project" value="UniProtKB-ARBA"/>
</dbReference>
<dbReference type="InterPro" id="IPR050697">
    <property type="entry name" value="Adenylyl/Guanylyl_Cyclase_3/4"/>
</dbReference>
<evidence type="ECO:0000313" key="4">
    <source>
        <dbReference type="EMBL" id="TGN19988.1"/>
    </source>
</evidence>
<keyword evidence="2" id="KW-0812">Transmembrane</keyword>
<dbReference type="Pfam" id="PF00211">
    <property type="entry name" value="Guanylate_cyc"/>
    <property type="match status" value="1"/>
</dbReference>
<dbReference type="AlphaFoldDB" id="A0A4R9M5H8"/>
<dbReference type="OrthoDB" id="338211at2"/>
<feature type="domain" description="Guanylate cyclase" evidence="3">
    <location>
        <begin position="463"/>
        <end position="589"/>
    </location>
</feature>
<keyword evidence="2" id="KW-0472">Membrane</keyword>
<dbReference type="InterPro" id="IPR029787">
    <property type="entry name" value="Nucleotide_cyclase"/>
</dbReference>
<dbReference type="PROSITE" id="PS50005">
    <property type="entry name" value="TPR"/>
    <property type="match status" value="1"/>
</dbReference>
<feature type="transmembrane region" description="Helical" evidence="2">
    <location>
        <begin position="211"/>
        <end position="230"/>
    </location>
</feature>
<dbReference type="RefSeq" id="WP_135759706.1">
    <property type="nucleotide sequence ID" value="NZ_RQHW01000018.1"/>
</dbReference>
<dbReference type="GO" id="GO:0035556">
    <property type="term" value="P:intracellular signal transduction"/>
    <property type="evidence" value="ECO:0007669"/>
    <property type="project" value="InterPro"/>
</dbReference>
<dbReference type="InterPro" id="IPR019734">
    <property type="entry name" value="TPR_rpt"/>
</dbReference>
<reference evidence="4" key="1">
    <citation type="journal article" date="2019" name="PLoS Negl. Trop. Dis.">
        <title>Revisiting the worldwide diversity of Leptospira species in the environment.</title>
        <authorList>
            <person name="Vincent A.T."/>
            <person name="Schiettekatte O."/>
            <person name="Bourhy P."/>
            <person name="Veyrier F.J."/>
            <person name="Picardeau M."/>
        </authorList>
    </citation>
    <scope>NUCLEOTIDE SEQUENCE [LARGE SCALE GENOMIC DNA]</scope>
    <source>
        <strain evidence="4">201300427</strain>
    </source>
</reference>
<organism evidence="4 5">
    <name type="scientific">Leptospira idonii</name>
    <dbReference type="NCBI Taxonomy" id="1193500"/>
    <lineage>
        <taxon>Bacteria</taxon>
        <taxon>Pseudomonadati</taxon>
        <taxon>Spirochaetota</taxon>
        <taxon>Spirochaetia</taxon>
        <taxon>Leptospirales</taxon>
        <taxon>Leptospiraceae</taxon>
        <taxon>Leptospira</taxon>
    </lineage>
</organism>
<keyword evidence="5" id="KW-1185">Reference proteome</keyword>
<feature type="repeat" description="TPR" evidence="1">
    <location>
        <begin position="652"/>
        <end position="685"/>
    </location>
</feature>
<name>A0A4R9M5H8_9LEPT</name>
<dbReference type="EMBL" id="RQHW01000018">
    <property type="protein sequence ID" value="TGN19988.1"/>
    <property type="molecule type" value="Genomic_DNA"/>
</dbReference>
<protein>
    <submittedName>
        <fullName evidence="4">Adenylate/guanylate cyclase domain-containing protein</fullName>
    </submittedName>
</protein>
<proteinExistence type="predicted"/>
<feature type="transmembrane region" description="Helical" evidence="2">
    <location>
        <begin position="362"/>
        <end position="380"/>
    </location>
</feature>
<feature type="transmembrane region" description="Helical" evidence="2">
    <location>
        <begin position="337"/>
        <end position="355"/>
    </location>
</feature>
<dbReference type="SUPFAM" id="SSF55073">
    <property type="entry name" value="Nucleotide cyclase"/>
    <property type="match status" value="1"/>
</dbReference>
<keyword evidence="1" id="KW-0802">TPR repeat</keyword>
<accession>A0A4R9M5H8</accession>
<dbReference type="GO" id="GO:0006171">
    <property type="term" value="P:cAMP biosynthetic process"/>
    <property type="evidence" value="ECO:0007669"/>
    <property type="project" value="TreeGrafter"/>
</dbReference>
<keyword evidence="2" id="KW-1133">Transmembrane helix</keyword>
<dbReference type="Gene3D" id="3.30.70.1230">
    <property type="entry name" value="Nucleotide cyclase"/>
    <property type="match status" value="1"/>
</dbReference>
<sequence>MRLSFLFLSLVFLVHCNEAKSELPLLIQGSLDVSERDWEQDGSFSLKGDAEFYWKKFVSHSDFIPSGKGKPAAIEEKDIIYKYIPAVWNGTEINGEKIPGHGYGSYRLKIKFSPGLKKKMAFRISDQAHAYRLFVDGVLVVESGTVGESFETMRPDARPRIYSFETQNAEMELIFHVSNFHHRVGGLRYDIRLGTEEKILFEIQKSFLIEAFLYGGFFIISLYHFAIYFFRRKSPAPLYFGIFCIAVLFYSIITGERLFYYYFPESIGWENRYRLEFILICMISVFFLSFFTELYKDVNTKYLPIAQSINVLNCGFAFFTLFSEPVVFTEYLVFMDVLRIATGIYIISNLVYFISQKREGSVLFLLGILFIFACAINDMLTGRSVINTPRLAKYGLTVMILLQAIMIAKVFTRDFLMAERLSLNLSKTNRAYSRFVPREFLNLLEKKTILDINLGDHVQREMTILFSDIRSFTSLSEKMSPSENFHFLNSYLNKIAPVIETNKGFIDKYLGDAIMGLFPEHADNALEASISIQREIYSYNRSREQSGKSPLKVGIGLHTGNLILGTIGHVERMEGTVISDSVNLASRIEGLTKYYGSNILISEDTFHALKDPKKYNVRLLDNVMVHGKETSTFVIEVLDGYPEELQNRFLENRKDFEIGHLLYKEKAFHASIEFFKKVIESNPYDSACAFYLKRAEFYDKFGAPPEWDGIEVFNDK</sequence>
<dbReference type="Proteomes" id="UP000298058">
    <property type="component" value="Unassembled WGS sequence"/>
</dbReference>
<dbReference type="CDD" id="cd07302">
    <property type="entry name" value="CHD"/>
    <property type="match status" value="1"/>
</dbReference>
<dbReference type="InterPro" id="IPR011623">
    <property type="entry name" value="7TMR_DISM_rcpt_extracell_dom1"/>
</dbReference>
<comment type="caution">
    <text evidence="4">The sequence shown here is derived from an EMBL/GenBank/DDBJ whole genome shotgun (WGS) entry which is preliminary data.</text>
</comment>
<gene>
    <name evidence="4" type="ORF">EHS15_06330</name>
</gene>
<evidence type="ECO:0000256" key="2">
    <source>
        <dbReference type="SAM" id="Phobius"/>
    </source>
</evidence>
<dbReference type="SMART" id="SM00044">
    <property type="entry name" value="CYCc"/>
    <property type="match status" value="1"/>
</dbReference>
<feature type="transmembrane region" description="Helical" evidence="2">
    <location>
        <begin position="273"/>
        <end position="295"/>
    </location>
</feature>
<evidence type="ECO:0000313" key="5">
    <source>
        <dbReference type="Proteomes" id="UP000298058"/>
    </source>
</evidence>
<dbReference type="PROSITE" id="PS50125">
    <property type="entry name" value="GUANYLATE_CYCLASE_2"/>
    <property type="match status" value="1"/>
</dbReference>
<evidence type="ECO:0000259" key="3">
    <source>
        <dbReference type="PROSITE" id="PS50125"/>
    </source>
</evidence>